<dbReference type="Proteomes" id="UP000032214">
    <property type="component" value="Unassembled WGS sequence"/>
</dbReference>
<dbReference type="AlphaFoldDB" id="A0A0D2JDT4"/>
<organism evidence="2 3">
    <name type="scientific">candidate division TM6 bacterium JCVI TM6SC1</name>
    <dbReference type="NCBI Taxonomy" id="1306947"/>
    <lineage>
        <taxon>Bacteria</taxon>
        <taxon>Candidatus Babelota</taxon>
        <taxon>Vermiphilus</taxon>
    </lineage>
</organism>
<evidence type="ECO:0000313" key="2">
    <source>
        <dbReference type="EMBL" id="KIX85161.1"/>
    </source>
</evidence>
<reference evidence="2 3" key="1">
    <citation type="journal article" date="2013" name="Proc. Natl. Acad. Sci. U.S.A.">
        <title>Candidate phylum TM6 genome recovered from a hospital sink biofilm provides genomic insights into this uncultivated phylum.</title>
        <authorList>
            <person name="McLean J.S."/>
            <person name="Lombardo M.J."/>
            <person name="Badger J.H."/>
            <person name="Edlund A."/>
            <person name="Novotny M."/>
            <person name="Yee-Greenbaum J."/>
            <person name="Vyahhi N."/>
            <person name="Hall A.P."/>
            <person name="Yang Y."/>
            <person name="Dupont C.L."/>
            <person name="Ziegler M.G."/>
            <person name="Chitsaz H."/>
            <person name="Allen A.E."/>
            <person name="Yooseph S."/>
            <person name="Tesler G."/>
            <person name="Pevzner P.A."/>
            <person name="Friedman R.M."/>
            <person name="Nealson K.H."/>
            <person name="Venter J.C."/>
            <person name="Lasken R.S."/>
        </authorList>
    </citation>
    <scope>NUCLEOTIDE SEQUENCE [LARGE SCALE GENOMIC DNA]</scope>
    <source>
        <strain evidence="2 3">TM6SC1</strain>
    </source>
</reference>
<evidence type="ECO:0000256" key="1">
    <source>
        <dbReference type="SAM" id="Phobius"/>
    </source>
</evidence>
<dbReference type="EMBL" id="ARQD01000002">
    <property type="protein sequence ID" value="KIX85161.1"/>
    <property type="molecule type" value="Genomic_DNA"/>
</dbReference>
<accession>A0A0D2JDT4</accession>
<proteinExistence type="predicted"/>
<protein>
    <submittedName>
        <fullName evidence="2">Uncharacterized protein</fullName>
    </submittedName>
</protein>
<name>A0A0D2JDT4_9BACT</name>
<keyword evidence="1" id="KW-1133">Transmembrane helix</keyword>
<sequence>MKIKSIFFLVLLMVFGNKELYAGHRVATTANSSQQVSVPLVNKFIQSYEISTLIKTTAIISAVSLAVAIGVYMWWKKSTNSKHEDKTTPLESSIDRDSQDVIHQARQYIDEVLVSNDPDQVQIGDKVQDALDNQTERYYFDRTDRQFKRTLQEPRYTQNAFEAAKLIQKHKSILCNLLETVWEMSVRKPQLIFDSDDISVAGNCGQSLVNYIIELRCKLERLAGNDLLSGSQVRDIEFQAYCQVYEHAIQKNSNFRPYCNRDSAQIAFDLIGSKFIPSLYGIDNNSYHSSVSFNDLKCRLILAFKDKFEPKIVNLARALIRFHAPCAEYGNKNALDYLHAVFNTEEYYPVSNQEVIALFQNRNPVLYTFFKSQLNSLSKVILQAGYVRSELPDASGATFSDFLEKEIFSRGSSLSIQFYRNLASVKPISY</sequence>
<keyword evidence="1" id="KW-0812">Transmembrane</keyword>
<keyword evidence="1" id="KW-0472">Membrane</keyword>
<comment type="caution">
    <text evidence="2">The sequence shown here is derived from an EMBL/GenBank/DDBJ whole genome shotgun (WGS) entry which is preliminary data.</text>
</comment>
<gene>
    <name evidence="2" type="ORF">J120_02360</name>
</gene>
<keyword evidence="3" id="KW-1185">Reference proteome</keyword>
<evidence type="ECO:0000313" key="3">
    <source>
        <dbReference type="Proteomes" id="UP000032214"/>
    </source>
</evidence>
<feature type="transmembrane region" description="Helical" evidence="1">
    <location>
        <begin position="56"/>
        <end position="75"/>
    </location>
</feature>